<dbReference type="PATRIC" id="fig|65700.7.peg.360"/>
<dbReference type="Proteomes" id="UP000033924">
    <property type="component" value="Unassembled WGS sequence"/>
</dbReference>
<reference evidence="1 2" key="1">
    <citation type="submission" date="2015-01" db="EMBL/GenBank/DDBJ databases">
        <title>Erwinia tracheiphila.</title>
        <authorList>
            <person name="Shapiro L.R."/>
        </authorList>
    </citation>
    <scope>NUCLEOTIDE SEQUENCE [LARGE SCALE GENOMIC DNA]</scope>
    <source>
        <strain evidence="1 2">BuffGH</strain>
    </source>
</reference>
<comment type="caution">
    <text evidence="1">The sequence shown here is derived from an EMBL/GenBank/DDBJ whole genome shotgun (WGS) entry which is preliminary data.</text>
</comment>
<accession>A0A0M2KL58</accession>
<evidence type="ECO:0000313" key="2">
    <source>
        <dbReference type="Proteomes" id="UP000033924"/>
    </source>
</evidence>
<organism evidence="1 2">
    <name type="scientific">Erwinia tracheiphila</name>
    <dbReference type="NCBI Taxonomy" id="65700"/>
    <lineage>
        <taxon>Bacteria</taxon>
        <taxon>Pseudomonadati</taxon>
        <taxon>Pseudomonadota</taxon>
        <taxon>Gammaproteobacteria</taxon>
        <taxon>Enterobacterales</taxon>
        <taxon>Erwiniaceae</taxon>
        <taxon>Erwinia</taxon>
    </lineage>
</organism>
<dbReference type="RefSeq" id="WP_046371843.1">
    <property type="nucleotide sequence ID" value="NZ_CP013970.1"/>
</dbReference>
<sequence length="106" mass="11399">MPLEWSGFSAHYYRNIKINGGVMATKRYAIGNSWQKYPTGDGVLQVISGKVFVSSSASAPASNKDALIISEFLNTSAGYLWLHTAANNSINSEIVIDDGVNDAGKE</sequence>
<dbReference type="AlphaFoldDB" id="A0A0M2KL58"/>
<keyword evidence="2" id="KW-1185">Reference proteome</keyword>
<protein>
    <submittedName>
        <fullName evidence="1">Uncharacterized protein</fullName>
    </submittedName>
</protein>
<gene>
    <name evidence="1" type="ORF">SY86_01480</name>
</gene>
<evidence type="ECO:0000313" key="1">
    <source>
        <dbReference type="EMBL" id="KKF37973.1"/>
    </source>
</evidence>
<dbReference type="EMBL" id="JXNU01000002">
    <property type="protein sequence ID" value="KKF37973.1"/>
    <property type="molecule type" value="Genomic_DNA"/>
</dbReference>
<name>A0A0M2KL58_9GAMM</name>
<proteinExistence type="predicted"/>